<proteinExistence type="predicted"/>
<keyword evidence="4" id="KW-1185">Reference proteome</keyword>
<name>A0ABN8STC0_9CNID</name>
<feature type="coiled-coil region" evidence="1">
    <location>
        <begin position="146"/>
        <end position="201"/>
    </location>
</feature>
<feature type="compositionally biased region" description="Polar residues" evidence="2">
    <location>
        <begin position="105"/>
        <end position="128"/>
    </location>
</feature>
<dbReference type="Proteomes" id="UP001159427">
    <property type="component" value="Unassembled WGS sequence"/>
</dbReference>
<evidence type="ECO:0000256" key="1">
    <source>
        <dbReference type="SAM" id="Coils"/>
    </source>
</evidence>
<evidence type="ECO:0000313" key="3">
    <source>
        <dbReference type="EMBL" id="CAH3194760.1"/>
    </source>
</evidence>
<gene>
    <name evidence="3" type="ORF">PEVE_00028538</name>
</gene>
<feature type="compositionally biased region" description="Basic and acidic residues" evidence="2">
    <location>
        <begin position="89"/>
        <end position="103"/>
    </location>
</feature>
<comment type="caution">
    <text evidence="3">The sequence shown here is derived from an EMBL/GenBank/DDBJ whole genome shotgun (WGS) entry which is preliminary data.</text>
</comment>
<reference evidence="3 4" key="1">
    <citation type="submission" date="2022-05" db="EMBL/GenBank/DDBJ databases">
        <authorList>
            <consortium name="Genoscope - CEA"/>
            <person name="William W."/>
        </authorList>
    </citation>
    <scope>NUCLEOTIDE SEQUENCE [LARGE SCALE GENOMIC DNA]</scope>
</reference>
<accession>A0ABN8STC0</accession>
<dbReference type="EMBL" id="CALNXI010003965">
    <property type="protein sequence ID" value="CAH3194760.1"/>
    <property type="molecule type" value="Genomic_DNA"/>
</dbReference>
<evidence type="ECO:0000256" key="2">
    <source>
        <dbReference type="SAM" id="MobiDB-lite"/>
    </source>
</evidence>
<keyword evidence="1" id="KW-0175">Coiled coil</keyword>
<sequence>MSVPDAVPPSSGVHQHGLKQGSLLLSIYGYAPYPGSNSTSKLEEQIIERSNSLGNIEEIREETCQPLPVVGKTDQGGVKRNSCIEIRNYDMPKRTSSDRERKTSSRLFRSMSLSGRNKQTQKEPSTTGDGDEQRNSTISMSDTEKVTVLMDHNAQLLDEKNKAEDECTKINKDLQDANDKLQDAEREIENLKELLGSRIKQEFDKCERETNGTKRTRISVSDFELESEESKNSISDVVFPSKVEHLETTIEANAVPLQKATTTTPCKDCERLNKSRIKAVVEAIALRKYVKNLNEVLSGGDQGKNNFLNDVQKNLISAQTDKEIALEELATVIDQRDRACREKDHALEEWGKATSKWENTLDQLDSLVKELNKVSITNKCACERTGSRTHGTWKANSMRYTQHLSRF</sequence>
<evidence type="ECO:0000313" key="4">
    <source>
        <dbReference type="Proteomes" id="UP001159427"/>
    </source>
</evidence>
<protein>
    <submittedName>
        <fullName evidence="3">Uncharacterized protein</fullName>
    </submittedName>
</protein>
<organism evidence="3 4">
    <name type="scientific">Porites evermanni</name>
    <dbReference type="NCBI Taxonomy" id="104178"/>
    <lineage>
        <taxon>Eukaryota</taxon>
        <taxon>Metazoa</taxon>
        <taxon>Cnidaria</taxon>
        <taxon>Anthozoa</taxon>
        <taxon>Hexacorallia</taxon>
        <taxon>Scleractinia</taxon>
        <taxon>Fungiina</taxon>
        <taxon>Poritidae</taxon>
        <taxon>Porites</taxon>
    </lineage>
</organism>
<feature type="region of interest" description="Disordered" evidence="2">
    <location>
        <begin position="89"/>
        <end position="145"/>
    </location>
</feature>